<keyword evidence="1 3" id="KW-0479">Metal-binding</keyword>
<proteinExistence type="inferred from homology"/>
<protein>
    <recommendedName>
        <fullName evidence="3">DNA gyrase inhibitor YacG</fullName>
    </recommendedName>
</protein>
<evidence type="ECO:0000256" key="4">
    <source>
        <dbReference type="SAM" id="MobiDB-lite"/>
    </source>
</evidence>
<feature type="compositionally biased region" description="Basic and acidic residues" evidence="4">
    <location>
        <begin position="60"/>
        <end position="74"/>
    </location>
</feature>
<dbReference type="GO" id="GO:0008657">
    <property type="term" value="F:DNA topoisomerase type II (double strand cut, ATP-hydrolyzing) inhibitor activity"/>
    <property type="evidence" value="ECO:0007669"/>
    <property type="project" value="UniProtKB-UniRule"/>
</dbReference>
<dbReference type="PANTHER" id="PTHR36150:SF1">
    <property type="entry name" value="DNA GYRASE INHIBITOR YACG"/>
    <property type="match status" value="1"/>
</dbReference>
<dbReference type="EMBL" id="WEHX01000075">
    <property type="protein sequence ID" value="KAB7656233.1"/>
    <property type="molecule type" value="Genomic_DNA"/>
</dbReference>
<evidence type="ECO:0000313" key="6">
    <source>
        <dbReference type="Proteomes" id="UP000430564"/>
    </source>
</evidence>
<feature type="region of interest" description="Disordered" evidence="4">
    <location>
        <begin position="40"/>
        <end position="85"/>
    </location>
</feature>
<accession>A0A6I1EMP8</accession>
<dbReference type="InterPro" id="IPR005584">
    <property type="entry name" value="DNA_gyrase_inhibitor_YacG"/>
</dbReference>
<evidence type="ECO:0000256" key="2">
    <source>
        <dbReference type="ARBA" id="ARBA00022833"/>
    </source>
</evidence>
<reference evidence="5 6" key="1">
    <citation type="submission" date="2019-10" db="EMBL/GenBank/DDBJ databases">
        <title>Genome diversity of Sutterella seckii.</title>
        <authorList>
            <person name="Chaplin A.V."/>
            <person name="Sokolova S.R."/>
            <person name="Mosin K.A."/>
            <person name="Ivanova E.L."/>
            <person name="Kochetkova T.O."/>
            <person name="Goltsov A.Y."/>
            <person name="Trofimov D.Y."/>
            <person name="Efimov B.A."/>
        </authorList>
    </citation>
    <scope>NUCLEOTIDE SEQUENCE [LARGE SCALE GENOMIC DNA]</scope>
    <source>
        <strain evidence="5 6">ASD393</strain>
    </source>
</reference>
<dbReference type="Proteomes" id="UP000430564">
    <property type="component" value="Unassembled WGS sequence"/>
</dbReference>
<dbReference type="HAMAP" id="MF_00649">
    <property type="entry name" value="DNA_gyrase_inhibitor_YacG"/>
    <property type="match status" value="1"/>
</dbReference>
<evidence type="ECO:0000313" key="5">
    <source>
        <dbReference type="EMBL" id="KAB7656233.1"/>
    </source>
</evidence>
<comment type="caution">
    <text evidence="5">The sequence shown here is derived from an EMBL/GenBank/DDBJ whole genome shotgun (WGS) entry which is preliminary data.</text>
</comment>
<evidence type="ECO:0000256" key="1">
    <source>
        <dbReference type="ARBA" id="ARBA00022723"/>
    </source>
</evidence>
<comment type="subunit">
    <text evidence="3">Interacts with GyrB.</text>
</comment>
<gene>
    <name evidence="3" type="primary">yacG</name>
    <name evidence="5" type="ORF">GBM95_09120</name>
</gene>
<comment type="similarity">
    <text evidence="3">Belongs to the DNA gyrase inhibitor YacG family.</text>
</comment>
<dbReference type="Gene3D" id="3.30.50.10">
    <property type="entry name" value="Erythroid Transcription Factor GATA-1, subunit A"/>
    <property type="match status" value="1"/>
</dbReference>
<dbReference type="RefSeq" id="WP_152158819.1">
    <property type="nucleotide sequence ID" value="NZ_WEHX01000075.1"/>
</dbReference>
<dbReference type="PANTHER" id="PTHR36150">
    <property type="entry name" value="DNA GYRASE INHIBITOR YACG"/>
    <property type="match status" value="1"/>
</dbReference>
<dbReference type="GO" id="GO:0006355">
    <property type="term" value="P:regulation of DNA-templated transcription"/>
    <property type="evidence" value="ECO:0007669"/>
    <property type="project" value="InterPro"/>
</dbReference>
<dbReference type="Pfam" id="PF03884">
    <property type="entry name" value="YacG"/>
    <property type="match status" value="1"/>
</dbReference>
<keyword evidence="2 3" id="KW-0862">Zinc</keyword>
<dbReference type="GO" id="GO:0008270">
    <property type="term" value="F:zinc ion binding"/>
    <property type="evidence" value="ECO:0007669"/>
    <property type="project" value="UniProtKB-UniRule"/>
</dbReference>
<evidence type="ECO:0000256" key="3">
    <source>
        <dbReference type="HAMAP-Rule" id="MF_00649"/>
    </source>
</evidence>
<organism evidence="5 6">
    <name type="scientific">Sutterella seckii</name>
    <dbReference type="NCBI Taxonomy" id="1944635"/>
    <lineage>
        <taxon>Bacteria</taxon>
        <taxon>Pseudomonadati</taxon>
        <taxon>Pseudomonadota</taxon>
        <taxon>Betaproteobacteria</taxon>
        <taxon>Burkholderiales</taxon>
        <taxon>Sutterellaceae</taxon>
        <taxon>Sutterella</taxon>
    </lineage>
</organism>
<comment type="cofactor">
    <cofactor evidence="3">
        <name>Zn(2+)</name>
        <dbReference type="ChEBI" id="CHEBI:29105"/>
    </cofactor>
    <text evidence="3">Binds 1 zinc ion.</text>
</comment>
<feature type="binding site" evidence="3">
    <location>
        <position position="28"/>
    </location>
    <ligand>
        <name>Zn(2+)</name>
        <dbReference type="ChEBI" id="CHEBI:29105"/>
    </ligand>
</feature>
<dbReference type="SUPFAM" id="SSF57716">
    <property type="entry name" value="Glucocorticoid receptor-like (DNA-binding domain)"/>
    <property type="match status" value="1"/>
</dbReference>
<feature type="binding site" evidence="3">
    <location>
        <position position="8"/>
    </location>
    <ligand>
        <name>Zn(2+)</name>
        <dbReference type="ChEBI" id="CHEBI:29105"/>
    </ligand>
</feature>
<sequence length="85" mass="9809">MKVPCPICGKMTEYSRENPWRPFCSERCKMIDLGEWGNDGYRIQGEPGSADRMSPEEFEDAARRADELRERLEAGKQSGARGRRR</sequence>
<name>A0A6I1EMP8_9BURK</name>
<dbReference type="AlphaFoldDB" id="A0A6I1EMP8"/>
<dbReference type="OrthoDB" id="9809663at2"/>
<feature type="binding site" evidence="3">
    <location>
        <position position="5"/>
    </location>
    <ligand>
        <name>Zn(2+)</name>
        <dbReference type="ChEBI" id="CHEBI:29105"/>
    </ligand>
</feature>
<comment type="function">
    <text evidence="3">Inhibits all the catalytic activities of DNA gyrase by preventing its interaction with DNA. Acts by binding directly to the C-terminal domain of GyrB, which probably disrupts DNA binding by the gyrase.</text>
</comment>
<feature type="binding site" evidence="3">
    <location>
        <position position="24"/>
    </location>
    <ligand>
        <name>Zn(2+)</name>
        <dbReference type="ChEBI" id="CHEBI:29105"/>
    </ligand>
</feature>
<dbReference type="InterPro" id="IPR013088">
    <property type="entry name" value="Znf_NHR/GATA"/>
</dbReference>